<dbReference type="PANTHER" id="PTHR30146:SF109">
    <property type="entry name" value="HTH-TYPE TRANSCRIPTIONAL REGULATOR GALS"/>
    <property type="match status" value="1"/>
</dbReference>
<dbReference type="InterPro" id="IPR000843">
    <property type="entry name" value="HTH_LacI"/>
</dbReference>
<dbReference type="Pfam" id="PF13377">
    <property type="entry name" value="Peripla_BP_3"/>
    <property type="match status" value="1"/>
</dbReference>
<dbReference type="SUPFAM" id="SSF47413">
    <property type="entry name" value="lambda repressor-like DNA-binding domains"/>
    <property type="match status" value="1"/>
</dbReference>
<keyword evidence="3" id="KW-0804">Transcription</keyword>
<name>F0M3A1_PSEPM</name>
<feature type="region of interest" description="Disordered" evidence="4">
    <location>
        <begin position="1"/>
        <end position="21"/>
    </location>
</feature>
<evidence type="ECO:0000256" key="3">
    <source>
        <dbReference type="ARBA" id="ARBA00023163"/>
    </source>
</evidence>
<dbReference type="PANTHER" id="PTHR30146">
    <property type="entry name" value="LACI-RELATED TRANSCRIPTIONAL REPRESSOR"/>
    <property type="match status" value="1"/>
</dbReference>
<reference evidence="6 7" key="1">
    <citation type="journal article" date="2011" name="Stand. Genomic Sci.">
        <title>Complete genome sequence of Arthrobacter phenanthrenivorans type strain (Sphe3).</title>
        <authorList>
            <person name="Kallimanis A."/>
            <person name="Labutti K.M."/>
            <person name="Lapidus A."/>
            <person name="Clum A."/>
            <person name="Lykidis A."/>
            <person name="Mavromatis K."/>
            <person name="Pagani I."/>
            <person name="Liolios K."/>
            <person name="Ivanova N."/>
            <person name="Goodwin L."/>
            <person name="Pitluck S."/>
            <person name="Chen A."/>
            <person name="Palaniappan K."/>
            <person name="Markowitz V."/>
            <person name="Bristow J."/>
            <person name="Velentzas A.D."/>
            <person name="Perisynakis A."/>
            <person name="Ouzounis C.C."/>
            <person name="Kyrpides N.C."/>
            <person name="Koukkou A.I."/>
            <person name="Drainas C."/>
        </authorList>
    </citation>
    <scope>NUCLEOTIDE SEQUENCE [LARGE SCALE GENOMIC DNA]</scope>
    <source>
        <strain evidence="7">DSM 18606 / JCM 16027 / LMG 23796 / Sphe3</strain>
    </source>
</reference>
<dbReference type="InterPro" id="IPR010982">
    <property type="entry name" value="Lambda_DNA-bd_dom_sf"/>
</dbReference>
<dbReference type="SMART" id="SM00354">
    <property type="entry name" value="HTH_LACI"/>
    <property type="match status" value="1"/>
</dbReference>
<dbReference type="Gene3D" id="1.10.260.40">
    <property type="entry name" value="lambda repressor-like DNA-binding domains"/>
    <property type="match status" value="1"/>
</dbReference>
<proteinExistence type="predicted"/>
<dbReference type="Gene3D" id="3.40.50.2300">
    <property type="match status" value="2"/>
</dbReference>
<evidence type="ECO:0000256" key="2">
    <source>
        <dbReference type="ARBA" id="ARBA00023125"/>
    </source>
</evidence>
<evidence type="ECO:0000259" key="5">
    <source>
        <dbReference type="PROSITE" id="PS50932"/>
    </source>
</evidence>
<dbReference type="KEGG" id="apn:Asphe3_32690"/>
<organism evidence="6 7">
    <name type="scientific">Pseudarthrobacter phenanthrenivorans (strain DSM 18606 / JCM 16027 / LMG 23796 / Sphe3)</name>
    <name type="common">Arthrobacter phenanthrenivorans</name>
    <dbReference type="NCBI Taxonomy" id="930171"/>
    <lineage>
        <taxon>Bacteria</taxon>
        <taxon>Bacillati</taxon>
        <taxon>Actinomycetota</taxon>
        <taxon>Actinomycetes</taxon>
        <taxon>Micrococcales</taxon>
        <taxon>Micrococcaceae</taxon>
        <taxon>Pseudarthrobacter</taxon>
    </lineage>
</organism>
<dbReference type="PROSITE" id="PS00356">
    <property type="entry name" value="HTH_LACI_1"/>
    <property type="match status" value="1"/>
</dbReference>
<dbReference type="InterPro" id="IPR046335">
    <property type="entry name" value="LacI/GalR-like_sensor"/>
</dbReference>
<dbReference type="Pfam" id="PF00356">
    <property type="entry name" value="LacI"/>
    <property type="match status" value="1"/>
</dbReference>
<feature type="region of interest" description="Disordered" evidence="4">
    <location>
        <begin position="332"/>
        <end position="364"/>
    </location>
</feature>
<dbReference type="AlphaFoldDB" id="F0M3A1"/>
<sequence>MSKAGACAGPGARSAKEGTRMVRRSATGRIGIADVAVKAGVSHATVSRVMNGNFTVDPEIAARVRAAAAELKYQPNPVGRSLALGKTDTIGIVVPDLANPTFQAILRGLSRAAAQDGYRVLIADSFEVSSEESILAGEARRRCDGLVLCAPRMTDAELEEIAPSLRPLVLINRTTAAADVPSLVVDYGQGVQDIAEHLVELGHTRLAFLSGPPRSASNNLRLQGLETFKAAHPQVEVIMLEGGSDFDTGHEAVDAVLESGATGILAFNDLVAMGLMSGLHERGLDVPGDISVTGFDDIPFAKYTTPALTTAAVPITELGEQAWHQLRALIRNEESDTPGSRYQPRLQVRSSSGPAKAPRSTVHG</sequence>
<evidence type="ECO:0000256" key="1">
    <source>
        <dbReference type="ARBA" id="ARBA00023015"/>
    </source>
</evidence>
<dbReference type="HOGENOM" id="CLU_037628_6_1_11"/>
<dbReference type="eggNOG" id="COG1609">
    <property type="taxonomic scope" value="Bacteria"/>
</dbReference>
<dbReference type="Proteomes" id="UP000008639">
    <property type="component" value="Chromosome"/>
</dbReference>
<keyword evidence="2" id="KW-0238">DNA-binding</keyword>
<dbReference type="GO" id="GO:0003700">
    <property type="term" value="F:DNA-binding transcription factor activity"/>
    <property type="evidence" value="ECO:0007669"/>
    <property type="project" value="TreeGrafter"/>
</dbReference>
<evidence type="ECO:0000313" key="6">
    <source>
        <dbReference type="EMBL" id="ADX74376.1"/>
    </source>
</evidence>
<dbReference type="CDD" id="cd01392">
    <property type="entry name" value="HTH_LacI"/>
    <property type="match status" value="1"/>
</dbReference>
<gene>
    <name evidence="6" type="ordered locus">Asphe3_32690</name>
</gene>
<protein>
    <submittedName>
        <fullName evidence="6">Transcriptional regulator, LacI family</fullName>
    </submittedName>
</protein>
<feature type="domain" description="HTH lacI-type" evidence="5">
    <location>
        <begin position="30"/>
        <end position="84"/>
    </location>
</feature>
<dbReference type="GO" id="GO:0000976">
    <property type="term" value="F:transcription cis-regulatory region binding"/>
    <property type="evidence" value="ECO:0007669"/>
    <property type="project" value="TreeGrafter"/>
</dbReference>
<evidence type="ECO:0000313" key="7">
    <source>
        <dbReference type="Proteomes" id="UP000008639"/>
    </source>
</evidence>
<dbReference type="EMBL" id="CP002379">
    <property type="protein sequence ID" value="ADX74376.1"/>
    <property type="molecule type" value="Genomic_DNA"/>
</dbReference>
<dbReference type="CDD" id="cd06267">
    <property type="entry name" value="PBP1_LacI_sugar_binding-like"/>
    <property type="match status" value="1"/>
</dbReference>
<evidence type="ECO:0000256" key="4">
    <source>
        <dbReference type="SAM" id="MobiDB-lite"/>
    </source>
</evidence>
<dbReference type="InterPro" id="IPR028082">
    <property type="entry name" value="Peripla_BP_I"/>
</dbReference>
<dbReference type="PROSITE" id="PS50932">
    <property type="entry name" value="HTH_LACI_2"/>
    <property type="match status" value="1"/>
</dbReference>
<accession>F0M3A1</accession>
<keyword evidence="1" id="KW-0805">Transcription regulation</keyword>
<dbReference type="SUPFAM" id="SSF53822">
    <property type="entry name" value="Periplasmic binding protein-like I"/>
    <property type="match status" value="1"/>
</dbReference>